<protein>
    <recommendedName>
        <fullName evidence="3">Apple domain-containing protein</fullName>
    </recommendedName>
</protein>
<name>A0AAD5L0D0_9CRUS</name>
<dbReference type="Proteomes" id="UP000820818">
    <property type="component" value="Linkage Group LG2"/>
</dbReference>
<dbReference type="AlphaFoldDB" id="A0AAD5L0D0"/>
<gene>
    <name evidence="1" type="ORF">GHT06_010385</name>
</gene>
<accession>A0AAD5L0D0</accession>
<evidence type="ECO:0008006" key="3">
    <source>
        <dbReference type="Google" id="ProtNLM"/>
    </source>
</evidence>
<keyword evidence="2" id="KW-1185">Reference proteome</keyword>
<evidence type="ECO:0000313" key="2">
    <source>
        <dbReference type="Proteomes" id="UP000820818"/>
    </source>
</evidence>
<reference evidence="1 2" key="1">
    <citation type="submission" date="2022-05" db="EMBL/GenBank/DDBJ databases">
        <title>A multi-omics perspective on studying reproductive biology in Daphnia sinensis.</title>
        <authorList>
            <person name="Jia J."/>
        </authorList>
    </citation>
    <scope>NUCLEOTIDE SEQUENCE [LARGE SCALE GENOMIC DNA]</scope>
    <source>
        <strain evidence="1 2">WSL</strain>
    </source>
</reference>
<comment type="caution">
    <text evidence="1">The sequence shown here is derived from an EMBL/GenBank/DDBJ whole genome shotgun (WGS) entry which is preliminary data.</text>
</comment>
<organism evidence="1 2">
    <name type="scientific">Daphnia sinensis</name>
    <dbReference type="NCBI Taxonomy" id="1820382"/>
    <lineage>
        <taxon>Eukaryota</taxon>
        <taxon>Metazoa</taxon>
        <taxon>Ecdysozoa</taxon>
        <taxon>Arthropoda</taxon>
        <taxon>Crustacea</taxon>
        <taxon>Branchiopoda</taxon>
        <taxon>Diplostraca</taxon>
        <taxon>Cladocera</taxon>
        <taxon>Anomopoda</taxon>
        <taxon>Daphniidae</taxon>
        <taxon>Daphnia</taxon>
        <taxon>Daphnia similis group</taxon>
    </lineage>
</organism>
<sequence>MAHAEWFPIDESPINYRIDSRMRRQATAVEDITSASKDVPVIDGTPLLKQLAFTQDSTTAIRQSSSSLALPLDTSAISLNSCIFIHLKIAIVIGISDPLTCSKICARNAECTHITHEPFKSGGTCTLHKAPGLDNDWSAPAPQRSGATCGRVPKKRCVSQDGSLISLCLDLGLSIALGLL</sequence>
<proteinExistence type="predicted"/>
<dbReference type="EMBL" id="WJBH02000002">
    <property type="protein sequence ID" value="KAI9562929.1"/>
    <property type="molecule type" value="Genomic_DNA"/>
</dbReference>
<evidence type="ECO:0000313" key="1">
    <source>
        <dbReference type="EMBL" id="KAI9562929.1"/>
    </source>
</evidence>